<reference evidence="1 2" key="1">
    <citation type="submission" date="2016-02" db="EMBL/GenBank/DDBJ databases">
        <title>Genome sequence of Tissierella creatinophila DSM 6911.</title>
        <authorList>
            <person name="Poehlein A."/>
            <person name="Daniel R."/>
        </authorList>
    </citation>
    <scope>NUCLEOTIDE SEQUENCE [LARGE SCALE GENOMIC DNA]</scope>
    <source>
        <strain evidence="1 2">DSM 6911</strain>
    </source>
</reference>
<proteinExistence type="predicted"/>
<sequence>MQYEIISLQNTFNVNKQALATLKQWGDDNLTTMKASRHEILKAQWKNIIKDQSKSDLSIREWCRENNIAHGKFYYWQRVIREETLIKAGTLAVTGQAQFVEVKPSVAELKSNDQGTCAILRSNGNEIEILNGADPNTLGVVLNLMGML</sequence>
<gene>
    <name evidence="1" type="ORF">TICRE_24380</name>
</gene>
<evidence type="ECO:0008006" key="3">
    <source>
        <dbReference type="Google" id="ProtNLM"/>
    </source>
</evidence>
<dbReference type="EMBL" id="LTDM01000065">
    <property type="protein sequence ID" value="OLS01614.1"/>
    <property type="molecule type" value="Genomic_DNA"/>
</dbReference>
<organism evidence="1 2">
    <name type="scientific">Tissierella creatinophila DSM 6911</name>
    <dbReference type="NCBI Taxonomy" id="1123403"/>
    <lineage>
        <taxon>Bacteria</taxon>
        <taxon>Bacillati</taxon>
        <taxon>Bacillota</taxon>
        <taxon>Tissierellia</taxon>
        <taxon>Tissierellales</taxon>
        <taxon>Tissierellaceae</taxon>
        <taxon>Tissierella</taxon>
    </lineage>
</organism>
<dbReference type="NCBIfam" id="NF047593">
    <property type="entry name" value="IS66_ISAeme5_TnpA"/>
    <property type="match status" value="1"/>
</dbReference>
<evidence type="ECO:0000313" key="2">
    <source>
        <dbReference type="Proteomes" id="UP000186112"/>
    </source>
</evidence>
<accession>A0A1U7M2S3</accession>
<dbReference type="AlphaFoldDB" id="A0A1U7M2S3"/>
<dbReference type="RefSeq" id="WP_075728450.1">
    <property type="nucleotide sequence ID" value="NZ_LTDM01000065.1"/>
</dbReference>
<dbReference type="Proteomes" id="UP000186112">
    <property type="component" value="Unassembled WGS sequence"/>
</dbReference>
<name>A0A1U7M2S3_TISCR</name>
<keyword evidence="2" id="KW-1185">Reference proteome</keyword>
<protein>
    <recommendedName>
        <fullName evidence="3">Transposase</fullName>
    </recommendedName>
</protein>
<evidence type="ECO:0000313" key="1">
    <source>
        <dbReference type="EMBL" id="OLS01614.1"/>
    </source>
</evidence>
<dbReference type="OrthoDB" id="9808061at2"/>
<comment type="caution">
    <text evidence="1">The sequence shown here is derived from an EMBL/GenBank/DDBJ whole genome shotgun (WGS) entry which is preliminary data.</text>
</comment>